<organism evidence="1">
    <name type="scientific">Ignisphaera aggregans</name>
    <dbReference type="NCBI Taxonomy" id="334771"/>
    <lineage>
        <taxon>Archaea</taxon>
        <taxon>Thermoproteota</taxon>
        <taxon>Thermoprotei</taxon>
        <taxon>Desulfurococcales</taxon>
        <taxon>Desulfurococcaceae</taxon>
        <taxon>Ignisphaera</taxon>
    </lineage>
</organism>
<comment type="caution">
    <text evidence="1">The sequence shown here is derived from an EMBL/GenBank/DDBJ whole genome shotgun (WGS) entry which is preliminary data.</text>
</comment>
<sequence>MYAERLAEEHNPLTALYFLLYSLLGVRQTGHLLLWLNGWFIVLEPKTGFAHHFYSWLLHWMLLQLDLQEGIYYRPLDPMHQEAREVAQQYIRKIYRSHQNARRLHYMLWEREYIWSEEDEVYTVKMYHYFNGEVGIQILDKAGREELYSENLKSEPAWVETYTALPCRHINERSEEAYHYRPGGLY</sequence>
<gene>
    <name evidence="1" type="ORF">ENM66_02090</name>
</gene>
<proteinExistence type="predicted"/>
<accession>A0A7J3Z6B0</accession>
<protein>
    <submittedName>
        <fullName evidence="1">Uncharacterized protein</fullName>
    </submittedName>
</protein>
<dbReference type="EMBL" id="DRYQ01000027">
    <property type="protein sequence ID" value="HHQ50125.1"/>
    <property type="molecule type" value="Genomic_DNA"/>
</dbReference>
<name>A0A7J3Z6B0_9CREN</name>
<evidence type="ECO:0000313" key="1">
    <source>
        <dbReference type="EMBL" id="HHQ50125.1"/>
    </source>
</evidence>
<reference evidence="1" key="1">
    <citation type="journal article" date="2020" name="mSystems">
        <title>Genome- and Community-Level Interaction Insights into Carbon Utilization and Element Cycling Functions of Hydrothermarchaeota in Hydrothermal Sediment.</title>
        <authorList>
            <person name="Zhou Z."/>
            <person name="Liu Y."/>
            <person name="Xu W."/>
            <person name="Pan J."/>
            <person name="Luo Z.H."/>
            <person name="Li M."/>
        </authorList>
    </citation>
    <scope>NUCLEOTIDE SEQUENCE [LARGE SCALE GENOMIC DNA]</scope>
    <source>
        <strain evidence="1">SpSt-1105</strain>
    </source>
</reference>
<dbReference type="AlphaFoldDB" id="A0A7J3Z6B0"/>